<evidence type="ECO:0000256" key="2">
    <source>
        <dbReference type="ARBA" id="ARBA00022741"/>
    </source>
</evidence>
<dbReference type="CDD" id="cd03293">
    <property type="entry name" value="ABC_NrtD_SsuB_transporters"/>
    <property type="match status" value="1"/>
</dbReference>
<name>A0A6B3W063_9BACI</name>
<evidence type="ECO:0000259" key="4">
    <source>
        <dbReference type="PROSITE" id="PS50893"/>
    </source>
</evidence>
<dbReference type="RefSeq" id="WP_163241510.1">
    <property type="nucleotide sequence ID" value="NZ_JAAIWN010000012.1"/>
</dbReference>
<dbReference type="InterPro" id="IPR017871">
    <property type="entry name" value="ABC_transporter-like_CS"/>
</dbReference>
<evidence type="ECO:0000256" key="3">
    <source>
        <dbReference type="ARBA" id="ARBA00022840"/>
    </source>
</evidence>
<dbReference type="EMBL" id="JAAIWN010000012">
    <property type="protein sequence ID" value="NEY81251.1"/>
    <property type="molecule type" value="Genomic_DNA"/>
</dbReference>
<evidence type="ECO:0000313" key="6">
    <source>
        <dbReference type="EMBL" id="NEY81251.1"/>
    </source>
</evidence>
<dbReference type="InterPro" id="IPR027417">
    <property type="entry name" value="P-loop_NTPase"/>
</dbReference>
<dbReference type="PANTHER" id="PTHR42788">
    <property type="entry name" value="TAURINE IMPORT ATP-BINDING PROTEIN-RELATED"/>
    <property type="match status" value="1"/>
</dbReference>
<dbReference type="PROSITE" id="PS50893">
    <property type="entry name" value="ABC_TRANSPORTER_2"/>
    <property type="match status" value="1"/>
</dbReference>
<dbReference type="InterPro" id="IPR003593">
    <property type="entry name" value="AAA+_ATPase"/>
</dbReference>
<dbReference type="Proteomes" id="UP000472971">
    <property type="component" value="Unassembled WGS sequence"/>
</dbReference>
<dbReference type="InterPro" id="IPR050166">
    <property type="entry name" value="ABC_transporter_ATP-bind"/>
</dbReference>
<reference evidence="6 7" key="1">
    <citation type="submission" date="2020-02" db="EMBL/GenBank/DDBJ databases">
        <title>Bacillus aquiflavi sp. nov., isolated from yellow water of strong flavor Chinese baijiu in Yibin region of China.</title>
        <authorList>
            <person name="Xie J."/>
        </authorList>
    </citation>
    <scope>NUCLEOTIDE SEQUENCE [LARGE SCALE GENOMIC DNA]</scope>
    <source>
        <strain evidence="6 7">3H-10</strain>
    </source>
</reference>
<dbReference type="AlphaFoldDB" id="A0A6B3W063"/>
<organism evidence="6 7">
    <name type="scientific">Bacillus aquiflavi</name>
    <dbReference type="NCBI Taxonomy" id="2672567"/>
    <lineage>
        <taxon>Bacteria</taxon>
        <taxon>Bacillati</taxon>
        <taxon>Bacillota</taxon>
        <taxon>Bacilli</taxon>
        <taxon>Bacillales</taxon>
        <taxon>Bacillaceae</taxon>
        <taxon>Bacillus</taxon>
    </lineage>
</organism>
<feature type="domain" description="ABC transporter" evidence="4">
    <location>
        <begin position="4"/>
        <end position="235"/>
    </location>
</feature>
<dbReference type="SUPFAM" id="SSF52540">
    <property type="entry name" value="P-loop containing nucleoside triphosphate hydrolases"/>
    <property type="match status" value="1"/>
</dbReference>
<evidence type="ECO:0000313" key="7">
    <source>
        <dbReference type="Proteomes" id="UP000472971"/>
    </source>
</evidence>
<gene>
    <name evidence="6" type="ORF">G4D64_06915</name>
    <name evidence="5" type="ORF">H1Z61_06945</name>
</gene>
<reference evidence="5 8" key="2">
    <citation type="submission" date="2020-07" db="EMBL/GenBank/DDBJ databases">
        <authorList>
            <person name="Feng H."/>
        </authorList>
    </citation>
    <scope>NUCLEOTIDE SEQUENCE [LARGE SCALE GENOMIC DNA]</scope>
    <source>
        <strain evidence="8">s-12</strain>
        <strain evidence="5">S-12</strain>
    </source>
</reference>
<dbReference type="PANTHER" id="PTHR42788:SF21">
    <property type="entry name" value="ABC TRANSPORTER ATP-BINDING PROTEIN"/>
    <property type="match status" value="1"/>
</dbReference>
<proteinExistence type="predicted"/>
<accession>A0A6B3W063</accession>
<dbReference type="EMBL" id="JACEIO010000012">
    <property type="protein sequence ID" value="MBA4536884.1"/>
    <property type="molecule type" value="Genomic_DNA"/>
</dbReference>
<keyword evidence="2" id="KW-0547">Nucleotide-binding</keyword>
<evidence type="ECO:0000313" key="8">
    <source>
        <dbReference type="Proteomes" id="UP000570010"/>
    </source>
</evidence>
<dbReference type="Gene3D" id="3.40.50.300">
    <property type="entry name" value="P-loop containing nucleotide triphosphate hydrolases"/>
    <property type="match status" value="1"/>
</dbReference>
<sequence length="266" mass="29933">MSFLILRDIHHTYFTKATATTALYDVSLHVEEGEFVSFLGPSGCGKTTLLSIIAGLISPTEGTVMLEGKSIKEATNTIGYMLQQDYLFPWKTIEENILLGLKLTNQLNDSTKNYAYSLLKKMNLQDVESQFPNQLSGGMRQRVALVRTLANNPKLLMLDEPFSALDYQTKLKLEDLVFTTLKSFGKTALLVTHDIGEAIAMSDRIFLLSPKPGTVHKIFTIPNHLKSLSPFTVRNEEAYAHLFQIIWKELEILEQQNECRTPSSTI</sequence>
<dbReference type="PROSITE" id="PS00211">
    <property type="entry name" value="ABC_TRANSPORTER_1"/>
    <property type="match status" value="1"/>
</dbReference>
<evidence type="ECO:0000256" key="1">
    <source>
        <dbReference type="ARBA" id="ARBA00022448"/>
    </source>
</evidence>
<dbReference type="Pfam" id="PF00005">
    <property type="entry name" value="ABC_tran"/>
    <property type="match status" value="1"/>
</dbReference>
<dbReference type="GO" id="GO:0016887">
    <property type="term" value="F:ATP hydrolysis activity"/>
    <property type="evidence" value="ECO:0007669"/>
    <property type="project" value="InterPro"/>
</dbReference>
<dbReference type="GO" id="GO:0005524">
    <property type="term" value="F:ATP binding"/>
    <property type="evidence" value="ECO:0007669"/>
    <property type="project" value="UniProtKB-KW"/>
</dbReference>
<dbReference type="InterPro" id="IPR003439">
    <property type="entry name" value="ABC_transporter-like_ATP-bd"/>
</dbReference>
<dbReference type="SMART" id="SM00382">
    <property type="entry name" value="AAA"/>
    <property type="match status" value="1"/>
</dbReference>
<keyword evidence="7" id="KW-1185">Reference proteome</keyword>
<keyword evidence="3 6" id="KW-0067">ATP-binding</keyword>
<evidence type="ECO:0000313" key="5">
    <source>
        <dbReference type="EMBL" id="MBA4536884.1"/>
    </source>
</evidence>
<comment type="caution">
    <text evidence="6">The sequence shown here is derived from an EMBL/GenBank/DDBJ whole genome shotgun (WGS) entry which is preliminary data.</text>
</comment>
<keyword evidence="1" id="KW-0813">Transport</keyword>
<dbReference type="Proteomes" id="UP000570010">
    <property type="component" value="Unassembled WGS sequence"/>
</dbReference>
<protein>
    <submittedName>
        <fullName evidence="6">ABC transporter ATP-binding protein</fullName>
    </submittedName>
</protein>